<reference evidence="3 5" key="1">
    <citation type="submission" date="2020-04" db="EMBL/GenBank/DDBJ databases">
        <title>Genome Assembly and Annotation of Botryosphaeria dothidea sdau 11-99, a Latent Pathogen of Apple Fruit Ring Rot in China.</title>
        <authorList>
            <person name="Yu C."/>
            <person name="Diao Y."/>
            <person name="Lu Q."/>
            <person name="Zhao J."/>
            <person name="Cui S."/>
            <person name="Peng C."/>
            <person name="He B."/>
            <person name="Liu H."/>
        </authorList>
    </citation>
    <scope>NUCLEOTIDE SEQUENCE [LARGE SCALE GENOMIC DNA]</scope>
    <source>
        <strain evidence="5">sdau11-99</strain>
        <strain evidence="3">Sdau11-99</strain>
    </source>
</reference>
<feature type="compositionally biased region" description="Basic residues" evidence="1">
    <location>
        <begin position="695"/>
        <end position="708"/>
    </location>
</feature>
<feature type="compositionally biased region" description="Low complexity" evidence="1">
    <location>
        <begin position="737"/>
        <end position="746"/>
    </location>
</feature>
<dbReference type="EMBL" id="WWBZ02000073">
    <property type="protein sequence ID" value="KAF4302372.1"/>
    <property type="molecule type" value="Genomic_DNA"/>
</dbReference>
<evidence type="ECO:0000313" key="3">
    <source>
        <dbReference type="EMBL" id="KAF4302372.1"/>
    </source>
</evidence>
<dbReference type="AlphaFoldDB" id="A0A8H4IJL2"/>
<dbReference type="OrthoDB" id="2564812at2759"/>
<feature type="region of interest" description="Disordered" evidence="1">
    <location>
        <begin position="487"/>
        <end position="510"/>
    </location>
</feature>
<dbReference type="Pfam" id="PF24855">
    <property type="entry name" value="DUF7729"/>
    <property type="match status" value="1"/>
</dbReference>
<evidence type="ECO:0000259" key="2">
    <source>
        <dbReference type="Pfam" id="PF24855"/>
    </source>
</evidence>
<feature type="compositionally biased region" description="Pro residues" evidence="1">
    <location>
        <begin position="651"/>
        <end position="660"/>
    </location>
</feature>
<feature type="compositionally biased region" description="Polar residues" evidence="1">
    <location>
        <begin position="15"/>
        <end position="26"/>
    </location>
</feature>
<feature type="compositionally biased region" description="Pro residues" evidence="1">
    <location>
        <begin position="492"/>
        <end position="503"/>
    </location>
</feature>
<comment type="caution">
    <text evidence="3">The sequence shown here is derived from an EMBL/GenBank/DDBJ whole genome shotgun (WGS) entry which is preliminary data.</text>
</comment>
<keyword evidence="5" id="KW-1185">Reference proteome</keyword>
<feature type="compositionally biased region" description="Low complexity" evidence="1">
    <location>
        <begin position="596"/>
        <end position="630"/>
    </location>
</feature>
<name>A0A8H4IJL2_9PEZI</name>
<dbReference type="PANTHER" id="PTHR39460:SF1">
    <property type="entry name" value="C6 TRANSCRIPTION FACTOR"/>
    <property type="match status" value="1"/>
</dbReference>
<sequence length="895" mass="94120">MPLLGRRQSGDDESSSALPTTLVPTRTSSSTSAATSLIADTGTKSTSIPQPFDTSLGTNFTSASCPNFVNSFLDNSTFTDCVPLALLLQTSSSFFEATRSLVRITQVLDASCSVSFAQCSALMDNIATELLKDENCGADYKASNPTVLQAYKGLVAYAPVYQAGCMRDSSGSYCFANAITNSSSPTDSYPYYLPVGVALPGGSRPTCNSCLQTTMDAFWTFTSNKTQPISQTYSQAAGVVNIQCGPNFVNATVAASTSHGARTQEPLPGLSSRRRGRSMQALRTALILTRKSWPSDVADWLAGVRNGSHRSLMPFRSGPDEPQDCWAYERQRMRRRWLGGRVLQDSVPAGLLGNPGQGGVHRPRLIGRLWLGDATCLTANGGRSALARASLCSSASGGLECSAGGGQGSQAARRQKPKRISLHYHLLLPLVQAPAATTPPGMAAADVMRLDAAPTRRQDIISQILSDYGDSRDADEDDVDLDDYYTQAEMSPAPPPAAPPPVQSAPVSPVGKDKPLPALLGFQLRGGCALMPLLKPVAIVAADILAPGAPCVADAPAASQPGPPIGNTQDPTMIISRSLSFRGRRQKPPDLKLARSNGSTALTAGSAATPAKTDTSSPLPSLTLSAPDLLHQPTPDRARAQQSARLLNELPLPPTPPQPPAKTDLRRPSDPSTTAAGAATMGNKASKAADDQHSPSHRSKFSLRRKPVKKDASPPAHQANGAAVAPAQGHVTPVTQAGAAQAHPRAPASPPAVQNSKPNAPPQQSITVPQPSAPQSEGNTLVEPNRTSQSISTTLSDATIVRDRSNSPPTEPDDEEPITPTLKPAAVDLLPSPSPVPEESPSKYGVVKQPSNSTMKEQKVAMHYRGKSSTGFDIFKVGALHHLAKVSWSRVVLCA</sequence>
<feature type="compositionally biased region" description="Polar residues" evidence="1">
    <location>
        <begin position="785"/>
        <end position="797"/>
    </location>
</feature>
<accession>A0A8H4IJL2</accession>
<gene>
    <name evidence="4" type="ORF">GTA08_BOTSDO06255</name>
    <name evidence="3" type="ORF">GTA08_BOTSDO10243</name>
</gene>
<evidence type="ECO:0000313" key="5">
    <source>
        <dbReference type="Proteomes" id="UP000572817"/>
    </source>
</evidence>
<feature type="region of interest" description="Disordered" evidence="1">
    <location>
        <begin position="582"/>
        <end position="854"/>
    </location>
</feature>
<protein>
    <recommendedName>
        <fullName evidence="2">DUF7729 domain-containing protein</fullName>
    </recommendedName>
</protein>
<feature type="compositionally biased region" description="Polar residues" evidence="1">
    <location>
        <begin position="753"/>
        <end position="779"/>
    </location>
</feature>
<feature type="region of interest" description="Disordered" evidence="1">
    <location>
        <begin position="256"/>
        <end position="276"/>
    </location>
</feature>
<feature type="domain" description="DUF7729" evidence="2">
    <location>
        <begin position="48"/>
        <end position="253"/>
    </location>
</feature>
<feature type="region of interest" description="Disordered" evidence="1">
    <location>
        <begin position="1"/>
        <end position="29"/>
    </location>
</feature>
<dbReference type="InterPro" id="IPR056146">
    <property type="entry name" value="DUF7729"/>
</dbReference>
<organism evidence="3 5">
    <name type="scientific">Botryosphaeria dothidea</name>
    <dbReference type="NCBI Taxonomy" id="55169"/>
    <lineage>
        <taxon>Eukaryota</taxon>
        <taxon>Fungi</taxon>
        <taxon>Dikarya</taxon>
        <taxon>Ascomycota</taxon>
        <taxon>Pezizomycotina</taxon>
        <taxon>Dothideomycetes</taxon>
        <taxon>Dothideomycetes incertae sedis</taxon>
        <taxon>Botryosphaeriales</taxon>
        <taxon>Botryosphaeriaceae</taxon>
        <taxon>Botryosphaeria</taxon>
    </lineage>
</organism>
<dbReference type="EMBL" id="WWBZ02000040">
    <property type="protein sequence ID" value="KAF4305163.1"/>
    <property type="molecule type" value="Genomic_DNA"/>
</dbReference>
<evidence type="ECO:0000313" key="4">
    <source>
        <dbReference type="EMBL" id="KAF4305163.1"/>
    </source>
</evidence>
<dbReference type="PANTHER" id="PTHR39460">
    <property type="entry name" value="EXPRESSED PROTEIN"/>
    <property type="match status" value="1"/>
</dbReference>
<evidence type="ECO:0000256" key="1">
    <source>
        <dbReference type="SAM" id="MobiDB-lite"/>
    </source>
</evidence>
<proteinExistence type="predicted"/>
<dbReference type="Proteomes" id="UP000572817">
    <property type="component" value="Unassembled WGS sequence"/>
</dbReference>